<dbReference type="GO" id="GO:0005634">
    <property type="term" value="C:nucleus"/>
    <property type="evidence" value="ECO:0007669"/>
    <property type="project" value="UniProtKB-SubCell"/>
</dbReference>
<dbReference type="InterPro" id="IPR019775">
    <property type="entry name" value="WD40_repeat_CS"/>
</dbReference>
<evidence type="ECO:0000256" key="8">
    <source>
        <dbReference type="PROSITE-ProRule" id="PRU00221"/>
    </source>
</evidence>
<evidence type="ECO:0000256" key="5">
    <source>
        <dbReference type="ARBA" id="ARBA00023015"/>
    </source>
</evidence>
<sequence length="328" mass="37088">MAANLTDSDSQYSHEVMPLLYPLFVYLHLGLVQGRPKSTVGSFYCRFHGMFLQNASQKYVIEQLQTTQTIQDILSNFKLCAFLDNKYMYSTCFLKDSSGLLSCSEDMSIWYWDLGHLLYQEHASSMWDLAISPYSLYFASGSHNRTTRLWSFDRIYPVRIYAGHLADVDCVRFHRNSNYLAMGSTDKTVRLWSTQQGNSARLFTGHRGPVLSLAFSPNRKYFASDGEGQWLKLWDLASRALFKELRGHTDSITSLAFSPDSGLVASASMDNSVHIWDLWNTCCSVPRDGSSSELVGVYAGQMSSVLSVQFMACNLLLVIGITQEDQKH</sequence>
<keyword evidence="7" id="KW-0539">Nucleus</keyword>
<comment type="subcellular location">
    <subcellularLocation>
        <location evidence="1">Nucleus</location>
    </subcellularLocation>
</comment>
<name>G5BMC6_HETGA</name>
<evidence type="ECO:0000259" key="9">
    <source>
        <dbReference type="Pfam" id="PF04494"/>
    </source>
</evidence>
<keyword evidence="4" id="KW-0677">Repeat</keyword>
<dbReference type="PROSITE" id="PS50294">
    <property type="entry name" value="WD_REPEATS_REGION"/>
    <property type="match status" value="4"/>
</dbReference>
<dbReference type="Pfam" id="PF04494">
    <property type="entry name" value="TFIID_NTD2"/>
    <property type="match status" value="1"/>
</dbReference>
<comment type="similarity">
    <text evidence="2">Belongs to the WD repeat TAF5 family.</text>
</comment>
<evidence type="ECO:0000256" key="4">
    <source>
        <dbReference type="ARBA" id="ARBA00022737"/>
    </source>
</evidence>
<evidence type="ECO:0000256" key="3">
    <source>
        <dbReference type="ARBA" id="ARBA00022574"/>
    </source>
</evidence>
<dbReference type="PANTHER" id="PTHR19879:SF6">
    <property type="entry name" value="TAF5-LIKE RNA POLYMERASE II P300_CBP-ASSOCIATED FACTOR-ASSOCIATED FACTOR 65 KDA SUBUNIT 5L"/>
    <property type="match status" value="1"/>
</dbReference>
<dbReference type="Proteomes" id="UP000006813">
    <property type="component" value="Unassembled WGS sequence"/>
</dbReference>
<feature type="domain" description="TFIID subunit TAF5 NTD2" evidence="9">
    <location>
        <begin position="7"/>
        <end position="88"/>
    </location>
</feature>
<dbReference type="Gene3D" id="1.25.40.500">
    <property type="entry name" value="TFIID subunit TAF5, NTD2 domain"/>
    <property type="match status" value="1"/>
</dbReference>
<evidence type="ECO:0000256" key="1">
    <source>
        <dbReference type="ARBA" id="ARBA00004123"/>
    </source>
</evidence>
<dbReference type="SUPFAM" id="SSF160897">
    <property type="entry name" value="Taf5 N-terminal domain-like"/>
    <property type="match status" value="1"/>
</dbReference>
<evidence type="ECO:0000313" key="11">
    <source>
        <dbReference type="Proteomes" id="UP000006813"/>
    </source>
</evidence>
<keyword evidence="6" id="KW-0804">Transcription</keyword>
<dbReference type="PROSITE" id="PS50082">
    <property type="entry name" value="WD_REPEATS_2"/>
    <property type="match status" value="4"/>
</dbReference>
<dbReference type="InterPro" id="IPR015943">
    <property type="entry name" value="WD40/YVTN_repeat-like_dom_sf"/>
</dbReference>
<feature type="repeat" description="WD" evidence="8">
    <location>
        <begin position="161"/>
        <end position="202"/>
    </location>
</feature>
<feature type="repeat" description="WD" evidence="8">
    <location>
        <begin position="245"/>
        <end position="278"/>
    </location>
</feature>
<dbReference type="PROSITE" id="PS00678">
    <property type="entry name" value="WD_REPEATS_1"/>
    <property type="match status" value="1"/>
</dbReference>
<protein>
    <submittedName>
        <fullName evidence="10">TAF5-like RNA polymerase II p300/CBP-associated factor-associated factor 65 kDa subunit 5L</fullName>
    </submittedName>
</protein>
<feature type="repeat" description="WD" evidence="8">
    <location>
        <begin position="119"/>
        <end position="153"/>
    </location>
</feature>
<reference evidence="10 11" key="1">
    <citation type="journal article" date="2011" name="Nature">
        <title>Genome sequencing reveals insights into physiology and longevity of the naked mole rat.</title>
        <authorList>
            <person name="Kim E.B."/>
            <person name="Fang X."/>
            <person name="Fushan A.A."/>
            <person name="Huang Z."/>
            <person name="Lobanov A.V."/>
            <person name="Han L."/>
            <person name="Marino S.M."/>
            <person name="Sun X."/>
            <person name="Turanov A.A."/>
            <person name="Yang P."/>
            <person name="Yim S.H."/>
            <person name="Zhao X."/>
            <person name="Kasaikina M.V."/>
            <person name="Stoletzki N."/>
            <person name="Peng C."/>
            <person name="Polak P."/>
            <person name="Xiong Z."/>
            <person name="Kiezun A."/>
            <person name="Zhu Y."/>
            <person name="Chen Y."/>
            <person name="Kryukov G.V."/>
            <person name="Zhang Q."/>
            <person name="Peshkin L."/>
            <person name="Yang L."/>
            <person name="Bronson R.T."/>
            <person name="Buffenstein R."/>
            <person name="Wang B."/>
            <person name="Han C."/>
            <person name="Li Q."/>
            <person name="Chen L."/>
            <person name="Zhao W."/>
            <person name="Sunyaev S.R."/>
            <person name="Park T.J."/>
            <person name="Zhang G."/>
            <person name="Wang J."/>
            <person name="Gladyshev V.N."/>
        </authorList>
    </citation>
    <scope>NUCLEOTIDE SEQUENCE [LARGE SCALE GENOMIC DNA]</scope>
</reference>
<dbReference type="InParanoid" id="G5BMC6"/>
<dbReference type="Gene3D" id="2.130.10.10">
    <property type="entry name" value="YVTN repeat-like/Quinoprotein amine dehydrogenase"/>
    <property type="match status" value="2"/>
</dbReference>
<dbReference type="CDD" id="cd00200">
    <property type="entry name" value="WD40"/>
    <property type="match status" value="1"/>
</dbReference>
<proteinExistence type="inferred from homology"/>
<dbReference type="SMART" id="SM00320">
    <property type="entry name" value="WD40"/>
    <property type="match status" value="5"/>
</dbReference>
<dbReference type="InterPro" id="IPR007582">
    <property type="entry name" value="TFIID_NTD2"/>
</dbReference>
<dbReference type="SUPFAM" id="SSF50978">
    <property type="entry name" value="WD40 repeat-like"/>
    <property type="match status" value="1"/>
</dbReference>
<dbReference type="Pfam" id="PF00400">
    <property type="entry name" value="WD40"/>
    <property type="match status" value="5"/>
</dbReference>
<evidence type="ECO:0000313" key="10">
    <source>
        <dbReference type="EMBL" id="EHB10437.1"/>
    </source>
</evidence>
<evidence type="ECO:0000256" key="2">
    <source>
        <dbReference type="ARBA" id="ARBA00009435"/>
    </source>
</evidence>
<dbReference type="STRING" id="10181.G5BMC6"/>
<organism evidence="10 11">
    <name type="scientific">Heterocephalus glaber</name>
    <name type="common">Naked mole rat</name>
    <dbReference type="NCBI Taxonomy" id="10181"/>
    <lineage>
        <taxon>Eukaryota</taxon>
        <taxon>Metazoa</taxon>
        <taxon>Chordata</taxon>
        <taxon>Craniata</taxon>
        <taxon>Vertebrata</taxon>
        <taxon>Euteleostomi</taxon>
        <taxon>Mammalia</taxon>
        <taxon>Eutheria</taxon>
        <taxon>Euarchontoglires</taxon>
        <taxon>Glires</taxon>
        <taxon>Rodentia</taxon>
        <taxon>Hystricomorpha</taxon>
        <taxon>Bathyergidae</taxon>
        <taxon>Heterocephalus</taxon>
    </lineage>
</organism>
<dbReference type="InterPro" id="IPR036322">
    <property type="entry name" value="WD40_repeat_dom_sf"/>
</dbReference>
<dbReference type="InterPro" id="IPR001680">
    <property type="entry name" value="WD40_rpt"/>
</dbReference>
<dbReference type="AlphaFoldDB" id="G5BMC6"/>
<dbReference type="GO" id="GO:0003713">
    <property type="term" value="F:transcription coactivator activity"/>
    <property type="evidence" value="ECO:0007669"/>
    <property type="project" value="TreeGrafter"/>
</dbReference>
<dbReference type="FunFam" id="2.130.10.10:FF:000202">
    <property type="entry name" value="TAF5-like RNA polymerase II p300/CBP-associated factor-associated factor 65 kDa subunit 5L"/>
    <property type="match status" value="1"/>
</dbReference>
<evidence type="ECO:0000256" key="7">
    <source>
        <dbReference type="ARBA" id="ARBA00023242"/>
    </source>
</evidence>
<dbReference type="InterPro" id="IPR037264">
    <property type="entry name" value="TFIID_NTD2_sf"/>
</dbReference>
<dbReference type="GO" id="GO:0016251">
    <property type="term" value="F:RNA polymerase II general transcription initiation factor activity"/>
    <property type="evidence" value="ECO:0007669"/>
    <property type="project" value="TreeGrafter"/>
</dbReference>
<dbReference type="PRINTS" id="PR00320">
    <property type="entry name" value="GPROTEINBRPT"/>
</dbReference>
<feature type="repeat" description="WD" evidence="8">
    <location>
        <begin position="203"/>
        <end position="244"/>
    </location>
</feature>
<accession>G5BMC6</accession>
<evidence type="ECO:0000256" key="6">
    <source>
        <dbReference type="ARBA" id="ARBA00023163"/>
    </source>
</evidence>
<dbReference type="InterPro" id="IPR020472">
    <property type="entry name" value="WD40_PAC1"/>
</dbReference>
<dbReference type="GO" id="GO:0000123">
    <property type="term" value="C:histone acetyltransferase complex"/>
    <property type="evidence" value="ECO:0007669"/>
    <property type="project" value="TreeGrafter"/>
</dbReference>
<dbReference type="PANTHER" id="PTHR19879">
    <property type="entry name" value="TRANSCRIPTION INITIATION FACTOR TFIID"/>
    <property type="match status" value="1"/>
</dbReference>
<keyword evidence="3 8" id="KW-0853">WD repeat</keyword>
<dbReference type="EMBL" id="JH171000">
    <property type="protein sequence ID" value="EHB10437.1"/>
    <property type="molecule type" value="Genomic_DNA"/>
</dbReference>
<keyword evidence="5" id="KW-0805">Transcription regulation</keyword>
<gene>
    <name evidence="10" type="ORF">GW7_04840</name>
</gene>